<evidence type="ECO:0000313" key="2">
    <source>
        <dbReference type="EMBL" id="CAH1775504.1"/>
    </source>
</evidence>
<comment type="caution">
    <text evidence="2">The sequence shown here is derived from an EMBL/GenBank/DDBJ whole genome shotgun (WGS) entry which is preliminary data.</text>
</comment>
<evidence type="ECO:0000256" key="1">
    <source>
        <dbReference type="SAM" id="Phobius"/>
    </source>
</evidence>
<keyword evidence="1" id="KW-0472">Membrane</keyword>
<proteinExistence type="predicted"/>
<sequence>YDNTLGHYLLVVTLHTFEPLIIVDLLGLIPCAINEHNSVIWTGVLISYIPAHWVLSVVISVFITLHGGSFISSLASVSWMVLSSLCRGAHCFISCSNVRDSLQGNTKSV</sequence>
<name>A0A8S4N3P1_OWEFU</name>
<feature type="non-terminal residue" evidence="2">
    <location>
        <position position="1"/>
    </location>
</feature>
<dbReference type="EMBL" id="CAIIXF020000001">
    <property type="protein sequence ID" value="CAH1775504.1"/>
    <property type="molecule type" value="Genomic_DNA"/>
</dbReference>
<feature type="transmembrane region" description="Helical" evidence="1">
    <location>
        <begin position="6"/>
        <end position="27"/>
    </location>
</feature>
<feature type="transmembrane region" description="Helical" evidence="1">
    <location>
        <begin position="39"/>
        <end position="63"/>
    </location>
</feature>
<keyword evidence="1" id="KW-1133">Transmembrane helix</keyword>
<organism evidence="2 3">
    <name type="scientific">Owenia fusiformis</name>
    <name type="common">Polychaete worm</name>
    <dbReference type="NCBI Taxonomy" id="6347"/>
    <lineage>
        <taxon>Eukaryota</taxon>
        <taxon>Metazoa</taxon>
        <taxon>Spiralia</taxon>
        <taxon>Lophotrochozoa</taxon>
        <taxon>Annelida</taxon>
        <taxon>Polychaeta</taxon>
        <taxon>Sedentaria</taxon>
        <taxon>Canalipalpata</taxon>
        <taxon>Sabellida</taxon>
        <taxon>Oweniida</taxon>
        <taxon>Oweniidae</taxon>
        <taxon>Owenia</taxon>
    </lineage>
</organism>
<dbReference type="AlphaFoldDB" id="A0A8S4N3P1"/>
<dbReference type="Proteomes" id="UP000749559">
    <property type="component" value="Unassembled WGS sequence"/>
</dbReference>
<accession>A0A8S4N3P1</accession>
<protein>
    <submittedName>
        <fullName evidence="2">Uncharacterized protein</fullName>
    </submittedName>
</protein>
<evidence type="ECO:0000313" key="3">
    <source>
        <dbReference type="Proteomes" id="UP000749559"/>
    </source>
</evidence>
<keyword evidence="1" id="KW-0812">Transmembrane</keyword>
<reference evidence="2" key="1">
    <citation type="submission" date="2022-03" db="EMBL/GenBank/DDBJ databases">
        <authorList>
            <person name="Martin C."/>
        </authorList>
    </citation>
    <scope>NUCLEOTIDE SEQUENCE</scope>
</reference>
<keyword evidence="3" id="KW-1185">Reference proteome</keyword>
<gene>
    <name evidence="2" type="ORF">OFUS_LOCUS2801</name>
</gene>
<feature type="non-terminal residue" evidence="2">
    <location>
        <position position="109"/>
    </location>
</feature>